<protein>
    <submittedName>
        <fullName evidence="1">Uncharacterized protein</fullName>
    </submittedName>
</protein>
<dbReference type="EMBL" id="JACYFS010000003">
    <property type="protein sequence ID" value="MBD8083243.1"/>
    <property type="molecule type" value="Genomic_DNA"/>
</dbReference>
<dbReference type="RefSeq" id="WP_191737166.1">
    <property type="nucleotide sequence ID" value="NZ_JACYFS010000003.1"/>
</dbReference>
<evidence type="ECO:0000313" key="1">
    <source>
        <dbReference type="EMBL" id="MBD8083243.1"/>
    </source>
</evidence>
<organism evidence="1 2">
    <name type="scientific">Chryseobacterium caseinilyticum</name>
    <dbReference type="NCBI Taxonomy" id="2771428"/>
    <lineage>
        <taxon>Bacteria</taxon>
        <taxon>Pseudomonadati</taxon>
        <taxon>Bacteroidota</taxon>
        <taxon>Flavobacteriia</taxon>
        <taxon>Flavobacteriales</taxon>
        <taxon>Weeksellaceae</taxon>
        <taxon>Chryseobacterium group</taxon>
        <taxon>Chryseobacterium</taxon>
    </lineage>
</organism>
<accession>A0ABR8ZD65</accession>
<name>A0ABR8ZD65_9FLAO</name>
<evidence type="ECO:0000313" key="2">
    <source>
        <dbReference type="Proteomes" id="UP000637299"/>
    </source>
</evidence>
<dbReference type="Proteomes" id="UP000637299">
    <property type="component" value="Unassembled WGS sequence"/>
</dbReference>
<reference evidence="1 2" key="1">
    <citation type="submission" date="2020-09" db="EMBL/GenBank/DDBJ databases">
        <title>Genome seq and assembly of Chryseobacterium sp.</title>
        <authorList>
            <person name="Chhetri G."/>
        </authorList>
    </citation>
    <scope>NUCLEOTIDE SEQUENCE [LARGE SCALE GENOMIC DNA]</scope>
    <source>
        <strain evidence="1 2">GCR10</strain>
    </source>
</reference>
<sequence>MIKGIDLIEKIIEFIEMIPDKELWNYKSLENNESALLRLKQIDILIGAFGLRKQNAVISLRDEIAQVLNGNFYENLDWEISNQTTEFVHQFILDKMLDKEYIEPLRRHEILFIFPKMLNYKIQITKLLKFNSGWLECSPRFNLAYFHINMVDEINAKFADKYQILDDIIELIVNPKNQTFIEADLVEQFNYVSDDEIQKSDFENW</sequence>
<keyword evidence="2" id="KW-1185">Reference proteome</keyword>
<comment type="caution">
    <text evidence="1">The sequence shown here is derived from an EMBL/GenBank/DDBJ whole genome shotgun (WGS) entry which is preliminary data.</text>
</comment>
<proteinExistence type="predicted"/>
<gene>
    <name evidence="1" type="ORF">IC610_12545</name>
</gene>